<feature type="transmembrane region" description="Helical" evidence="17">
    <location>
        <begin position="285"/>
        <end position="309"/>
    </location>
</feature>
<dbReference type="GO" id="GO:0007601">
    <property type="term" value="P:visual perception"/>
    <property type="evidence" value="ECO:0007669"/>
    <property type="project" value="UniProtKB-KW"/>
</dbReference>
<keyword evidence="3" id="KW-0600">Photoreceptor protein</keyword>
<evidence type="ECO:0000256" key="11">
    <source>
        <dbReference type="ARBA" id="ARBA00023157"/>
    </source>
</evidence>
<evidence type="ECO:0000256" key="14">
    <source>
        <dbReference type="ARBA" id="ARBA00023224"/>
    </source>
</evidence>
<keyword evidence="10 17" id="KW-0472">Membrane</keyword>
<feature type="transmembrane region" description="Helical" evidence="17">
    <location>
        <begin position="419"/>
        <end position="445"/>
    </location>
</feature>
<keyword evidence="4" id="KW-0716">Sensory transduction</keyword>
<feature type="transmembrane region" description="Helical" evidence="17">
    <location>
        <begin position="457"/>
        <end position="475"/>
    </location>
</feature>
<dbReference type="CDD" id="cd15079">
    <property type="entry name" value="7tmA_photoreceptors_insect"/>
    <property type="match status" value="2"/>
</dbReference>
<dbReference type="GO" id="GO:0007602">
    <property type="term" value="P:phototransduction"/>
    <property type="evidence" value="ECO:0007669"/>
    <property type="project" value="UniProtKB-KW"/>
</dbReference>
<dbReference type="PANTHER" id="PTHR24240">
    <property type="entry name" value="OPSIN"/>
    <property type="match status" value="1"/>
</dbReference>
<evidence type="ECO:0000256" key="15">
    <source>
        <dbReference type="ARBA" id="ARBA00023305"/>
    </source>
</evidence>
<keyword evidence="12 16" id="KW-0675">Receptor</keyword>
<dbReference type="PRINTS" id="PR00577">
    <property type="entry name" value="OPSINRH3RH4"/>
</dbReference>
<evidence type="ECO:0000256" key="16">
    <source>
        <dbReference type="RuleBase" id="RU000688"/>
    </source>
</evidence>
<evidence type="ECO:0000256" key="10">
    <source>
        <dbReference type="ARBA" id="ARBA00023136"/>
    </source>
</evidence>
<evidence type="ECO:0000256" key="5">
    <source>
        <dbReference type="ARBA" id="ARBA00022692"/>
    </source>
</evidence>
<dbReference type="EMBL" id="OV121132">
    <property type="protein sequence ID" value="CAH0547856.1"/>
    <property type="molecule type" value="Genomic_DNA"/>
</dbReference>
<comment type="similarity">
    <text evidence="2 16">Belongs to the G-protein coupled receptor 1 family.</text>
</comment>
<keyword evidence="11" id="KW-1015">Disulfide bond</keyword>
<feature type="transmembrane region" description="Helical" evidence="17">
    <location>
        <begin position="172"/>
        <end position="192"/>
    </location>
</feature>
<keyword evidence="20" id="KW-1185">Reference proteome</keyword>
<feature type="transmembrane region" description="Helical" evidence="17">
    <location>
        <begin position="220"/>
        <end position="241"/>
    </location>
</feature>
<evidence type="ECO:0000259" key="18">
    <source>
        <dbReference type="PROSITE" id="PS50262"/>
    </source>
</evidence>
<evidence type="ECO:0000256" key="6">
    <source>
        <dbReference type="ARBA" id="ARBA00022925"/>
    </source>
</evidence>
<feature type="transmembrane region" description="Helical" evidence="17">
    <location>
        <begin position="95"/>
        <end position="113"/>
    </location>
</feature>
<dbReference type="PROSITE" id="PS50262">
    <property type="entry name" value="G_PROTEIN_RECEP_F1_2"/>
    <property type="match status" value="2"/>
</dbReference>
<feature type="transmembrane region" description="Helical" evidence="17">
    <location>
        <begin position="133"/>
        <end position="151"/>
    </location>
</feature>
<evidence type="ECO:0000256" key="13">
    <source>
        <dbReference type="ARBA" id="ARBA00023180"/>
    </source>
</evidence>
<keyword evidence="14 16" id="KW-0807">Transducer</keyword>
<feature type="domain" description="G-protein coupled receptors family 1 profile" evidence="18">
    <location>
        <begin position="437"/>
        <end position="700"/>
    </location>
</feature>
<comment type="subcellular location">
    <subcellularLocation>
        <location evidence="1">Membrane</location>
        <topology evidence="1">Multi-pass membrane protein</topology>
    </subcellularLocation>
</comment>
<keyword evidence="8" id="KW-0157">Chromophore</keyword>
<evidence type="ECO:0000313" key="19">
    <source>
        <dbReference type="EMBL" id="CAH0547856.1"/>
    </source>
</evidence>
<evidence type="ECO:0000256" key="8">
    <source>
        <dbReference type="ARBA" id="ARBA00022991"/>
    </source>
</evidence>
<sequence length="742" mass="83041">MMNLLNWTEASVYQARIMEEMDMAGAPIRHIGWNLSPEDLVHIPEHWLLYPEPEYSLHMLLAFVYVFLFFASTIGNGLVLWVFCSAKSLRTASNMFVVNLALCDFVMNAKTPINIYNSIYHGYALGDLACQMFAFFGSLSGIGASMTNACIAYDRYTAITNPLDGKVTRTKAFLMIVFVWIYAVPWAVLPLLEIWGRFVPEGFLTTCTFDYLTNTFDTRLFVGTIFFCSYCIPMSAIIYFYSHIVGKVFSHEKALREQAKKMNVESLRSNQNAQNESAEFRIAKAAITVCFMFVCSWTPYAVLALIGAFGDQSLLTPGVSMIPALNCKFVACIDPYIYAISHPKYRVELQKKLPWLAIKESDGQSDARSTATENSSAPQAVMDMRGSAFQHHLGWDVPPEDLVHIPEHWLQFPEPDHSLHMLLAIVYILLFFASTIGNGLVLWVFSSAKSLRTASNMFVVNLALCDFIMMVKTPINIYNSMHHGYALGHFGCQIFGVLGSISGIGASMTNACIAYDRFTAITSPLDGKVSRTKAFVMILLVWIYATPWTVLPLLEIWGRFVPEGYLTTCTFDYLTDTFDNHLFVGCIFTCSYVFPMSAIIYFYSRIVGKVFSHEKALREQAKKMNVDSLRSNQNAQSESAELRIAKAAITVCFMFVCSWTPYAVLALIGAFGNKALLTPGVSMIPALACKFVAVIDPYIYAISHPRYRIELQKRLPWLAIKESDGGDTRSTATEATTAPVPA</sequence>
<dbReference type="Proteomes" id="UP001154078">
    <property type="component" value="Chromosome 1"/>
</dbReference>
<feature type="transmembrane region" description="Helical" evidence="17">
    <location>
        <begin position="487"/>
        <end position="513"/>
    </location>
</feature>
<dbReference type="AlphaFoldDB" id="A0A9P0ATX9"/>
<reference evidence="19" key="1">
    <citation type="submission" date="2021-12" db="EMBL/GenBank/DDBJ databases">
        <authorList>
            <person name="King R."/>
        </authorList>
    </citation>
    <scope>NUCLEOTIDE SEQUENCE</scope>
</reference>
<dbReference type="GO" id="GO:0016020">
    <property type="term" value="C:membrane"/>
    <property type="evidence" value="ECO:0007669"/>
    <property type="project" value="UniProtKB-SubCell"/>
</dbReference>
<dbReference type="SUPFAM" id="SSF81321">
    <property type="entry name" value="Family A G protein-coupled receptor-like"/>
    <property type="match status" value="2"/>
</dbReference>
<dbReference type="FunFam" id="1.20.1070.10:FF:000044">
    <property type="entry name" value="Opsin, ultraviolet-sensitive"/>
    <property type="match status" value="2"/>
</dbReference>
<dbReference type="Gene3D" id="1.20.1070.10">
    <property type="entry name" value="Rhodopsin 7-helix transmembrane proteins"/>
    <property type="match status" value="2"/>
</dbReference>
<dbReference type="GO" id="GO:0009881">
    <property type="term" value="F:photoreceptor activity"/>
    <property type="evidence" value="ECO:0007669"/>
    <property type="project" value="UniProtKB-KW"/>
</dbReference>
<dbReference type="SMART" id="SM01381">
    <property type="entry name" value="7TM_GPCR_Srsx"/>
    <property type="match status" value="1"/>
</dbReference>
<keyword evidence="7 17" id="KW-1133">Transmembrane helix</keyword>
<keyword evidence="13" id="KW-0325">Glycoprotein</keyword>
<dbReference type="PRINTS" id="PR00237">
    <property type="entry name" value="GPCRRHODOPSN"/>
</dbReference>
<dbReference type="InterPro" id="IPR000276">
    <property type="entry name" value="GPCR_Rhodpsn"/>
</dbReference>
<dbReference type="PROSITE" id="PS00237">
    <property type="entry name" value="G_PROTEIN_RECEP_F1_1"/>
    <property type="match status" value="2"/>
</dbReference>
<evidence type="ECO:0000256" key="1">
    <source>
        <dbReference type="ARBA" id="ARBA00004141"/>
    </source>
</evidence>
<evidence type="ECO:0000256" key="2">
    <source>
        <dbReference type="ARBA" id="ARBA00010663"/>
    </source>
</evidence>
<feature type="domain" description="G-protein coupled receptors family 1 profile" evidence="18">
    <location>
        <begin position="75"/>
        <end position="338"/>
    </location>
</feature>
<evidence type="ECO:0000256" key="12">
    <source>
        <dbReference type="ARBA" id="ARBA00023170"/>
    </source>
</evidence>
<dbReference type="OrthoDB" id="2105199at2759"/>
<dbReference type="InterPro" id="IPR017452">
    <property type="entry name" value="GPCR_Rhodpsn_7TM"/>
</dbReference>
<evidence type="ECO:0000256" key="9">
    <source>
        <dbReference type="ARBA" id="ARBA00023040"/>
    </source>
</evidence>
<proteinExistence type="inferred from homology"/>
<evidence type="ECO:0000256" key="3">
    <source>
        <dbReference type="ARBA" id="ARBA00022543"/>
    </source>
</evidence>
<feature type="transmembrane region" description="Helical" evidence="17">
    <location>
        <begin position="647"/>
        <end position="671"/>
    </location>
</feature>
<name>A0A9P0ATX9_BRAAE</name>
<keyword evidence="5 16" id="KW-0812">Transmembrane</keyword>
<feature type="transmembrane region" description="Helical" evidence="17">
    <location>
        <begin position="683"/>
        <end position="703"/>
    </location>
</feature>
<accession>A0A9P0ATX9</accession>
<dbReference type="GO" id="GO:0004930">
    <property type="term" value="F:G protein-coupled receptor activity"/>
    <property type="evidence" value="ECO:0007669"/>
    <property type="project" value="UniProtKB-KW"/>
</dbReference>
<organism evidence="19 20">
    <name type="scientific">Brassicogethes aeneus</name>
    <name type="common">Rape pollen beetle</name>
    <name type="synonym">Meligethes aeneus</name>
    <dbReference type="NCBI Taxonomy" id="1431903"/>
    <lineage>
        <taxon>Eukaryota</taxon>
        <taxon>Metazoa</taxon>
        <taxon>Ecdysozoa</taxon>
        <taxon>Arthropoda</taxon>
        <taxon>Hexapoda</taxon>
        <taxon>Insecta</taxon>
        <taxon>Pterygota</taxon>
        <taxon>Neoptera</taxon>
        <taxon>Endopterygota</taxon>
        <taxon>Coleoptera</taxon>
        <taxon>Polyphaga</taxon>
        <taxon>Cucujiformia</taxon>
        <taxon>Nitidulidae</taxon>
        <taxon>Meligethinae</taxon>
        <taxon>Brassicogethes</taxon>
    </lineage>
</organism>
<gene>
    <name evidence="19" type="ORF">MELIAE_LOCUS1759</name>
</gene>
<evidence type="ECO:0000256" key="4">
    <source>
        <dbReference type="ARBA" id="ARBA00022606"/>
    </source>
</evidence>
<keyword evidence="9 16" id="KW-0297">G-protein coupled receptor</keyword>
<evidence type="ECO:0000313" key="20">
    <source>
        <dbReference type="Proteomes" id="UP001154078"/>
    </source>
</evidence>
<protein>
    <recommendedName>
        <fullName evidence="18">G-protein coupled receptors family 1 profile domain-containing protein</fullName>
    </recommendedName>
</protein>
<dbReference type="Pfam" id="PF00001">
    <property type="entry name" value="7tm_1"/>
    <property type="match status" value="2"/>
</dbReference>
<feature type="transmembrane region" description="Helical" evidence="17">
    <location>
        <begin position="582"/>
        <end position="603"/>
    </location>
</feature>
<evidence type="ECO:0000256" key="7">
    <source>
        <dbReference type="ARBA" id="ARBA00022989"/>
    </source>
</evidence>
<keyword evidence="15" id="KW-0844">Vision</keyword>
<feature type="transmembrane region" description="Helical" evidence="17">
    <location>
        <begin position="57"/>
        <end position="83"/>
    </location>
</feature>
<dbReference type="InterPro" id="IPR001760">
    <property type="entry name" value="Opsin"/>
</dbReference>
<dbReference type="InterPro" id="IPR050125">
    <property type="entry name" value="GPCR_opsins"/>
</dbReference>
<keyword evidence="6" id="KW-0681">Retinal protein</keyword>
<feature type="transmembrane region" description="Helical" evidence="17">
    <location>
        <begin position="534"/>
        <end position="554"/>
    </location>
</feature>
<evidence type="ECO:0000256" key="17">
    <source>
        <dbReference type="SAM" id="Phobius"/>
    </source>
</evidence>